<organism evidence="3 4">
    <name type="scientific">Streptomyces synnematoformans</name>
    <dbReference type="NCBI Taxonomy" id="415721"/>
    <lineage>
        <taxon>Bacteria</taxon>
        <taxon>Bacillati</taxon>
        <taxon>Actinomycetota</taxon>
        <taxon>Actinomycetes</taxon>
        <taxon>Kitasatosporales</taxon>
        <taxon>Streptomycetaceae</taxon>
        <taxon>Streptomyces</taxon>
    </lineage>
</organism>
<feature type="transmembrane region" description="Helical" evidence="2">
    <location>
        <begin position="417"/>
        <end position="446"/>
    </location>
</feature>
<reference evidence="4" key="1">
    <citation type="journal article" date="2019" name="Int. J. Syst. Evol. Microbiol.">
        <title>The Global Catalogue of Microorganisms (GCM) 10K type strain sequencing project: providing services to taxonomists for standard genome sequencing and annotation.</title>
        <authorList>
            <consortium name="The Broad Institute Genomics Platform"/>
            <consortium name="The Broad Institute Genome Sequencing Center for Infectious Disease"/>
            <person name="Wu L."/>
            <person name="Ma J."/>
        </authorList>
    </citation>
    <scope>NUCLEOTIDE SEQUENCE [LARGE SCALE GENOMIC DNA]</scope>
    <source>
        <strain evidence="4">JCM 15481</strain>
    </source>
</reference>
<feature type="transmembrane region" description="Helical" evidence="2">
    <location>
        <begin position="466"/>
        <end position="488"/>
    </location>
</feature>
<feature type="compositionally biased region" description="Gly residues" evidence="1">
    <location>
        <begin position="219"/>
        <end position="228"/>
    </location>
</feature>
<evidence type="ECO:0000313" key="4">
    <source>
        <dbReference type="Proteomes" id="UP001500443"/>
    </source>
</evidence>
<feature type="transmembrane region" description="Helical" evidence="2">
    <location>
        <begin position="561"/>
        <end position="580"/>
    </location>
</feature>
<feature type="region of interest" description="Disordered" evidence="1">
    <location>
        <begin position="300"/>
        <end position="359"/>
    </location>
</feature>
<accession>A0ABP4KZY7</accession>
<protein>
    <recommendedName>
        <fullName evidence="5">ABC transporter permease</fullName>
    </recommendedName>
</protein>
<name>A0ABP4KZY7_9ACTN</name>
<proteinExistence type="predicted"/>
<feature type="region of interest" description="Disordered" evidence="1">
    <location>
        <begin position="207"/>
        <end position="243"/>
    </location>
</feature>
<keyword evidence="4" id="KW-1185">Reference proteome</keyword>
<evidence type="ECO:0000256" key="1">
    <source>
        <dbReference type="SAM" id="MobiDB-lite"/>
    </source>
</evidence>
<feature type="compositionally biased region" description="Low complexity" evidence="1">
    <location>
        <begin position="14"/>
        <end position="23"/>
    </location>
</feature>
<evidence type="ECO:0000313" key="3">
    <source>
        <dbReference type="EMBL" id="GAA1511950.1"/>
    </source>
</evidence>
<feature type="transmembrane region" description="Helical" evidence="2">
    <location>
        <begin position="373"/>
        <end position="396"/>
    </location>
</feature>
<dbReference type="EMBL" id="BAAAPF010000493">
    <property type="protein sequence ID" value="GAA1511950.1"/>
    <property type="molecule type" value="Genomic_DNA"/>
</dbReference>
<gene>
    <name evidence="3" type="ORF">GCM10009802_65710</name>
</gene>
<dbReference type="PANTHER" id="PTHR37305:SF1">
    <property type="entry name" value="MEMBRANE PROTEIN"/>
    <property type="match status" value="1"/>
</dbReference>
<feature type="compositionally biased region" description="Gly residues" evidence="1">
    <location>
        <begin position="304"/>
        <end position="319"/>
    </location>
</feature>
<dbReference type="PANTHER" id="PTHR37305">
    <property type="entry name" value="INTEGRAL MEMBRANE PROTEIN-RELATED"/>
    <property type="match status" value="1"/>
</dbReference>
<feature type="compositionally biased region" description="Low complexity" evidence="1">
    <location>
        <begin position="331"/>
        <end position="342"/>
    </location>
</feature>
<comment type="caution">
    <text evidence="3">The sequence shown here is derived from an EMBL/GenBank/DDBJ whole genome shotgun (WGS) entry which is preliminary data.</text>
</comment>
<keyword evidence="2" id="KW-1133">Transmembrane helix</keyword>
<dbReference type="Proteomes" id="UP001500443">
    <property type="component" value="Unassembled WGS sequence"/>
</dbReference>
<feature type="transmembrane region" description="Helical" evidence="2">
    <location>
        <begin position="495"/>
        <end position="516"/>
    </location>
</feature>
<feature type="region of interest" description="Disordered" evidence="1">
    <location>
        <begin position="1"/>
        <end position="23"/>
    </location>
</feature>
<feature type="transmembrane region" description="Helical" evidence="2">
    <location>
        <begin position="64"/>
        <end position="83"/>
    </location>
</feature>
<dbReference type="Gene3D" id="2.60.120.200">
    <property type="match status" value="1"/>
</dbReference>
<evidence type="ECO:0000256" key="2">
    <source>
        <dbReference type="SAM" id="Phobius"/>
    </source>
</evidence>
<keyword evidence="2" id="KW-0812">Transmembrane</keyword>
<evidence type="ECO:0008006" key="5">
    <source>
        <dbReference type="Google" id="ProtNLM"/>
    </source>
</evidence>
<keyword evidence="2" id="KW-0472">Membrane</keyword>
<sequence>MTAAGSAGAGAGTGADADTGDAGVAVRTEGGGVAPYRSQLPPARDGFLRLLHAEFTKLRSVGRWLLTLLAGAVVTVLVSLVSAGGSDAVISGDGDGGGGGGPGAAAARVADSFRFVHRPLAGDGSITARVTDLTTGADTDAPWAKAGVIVKAGTEPGSPYVALMRTYKHGVRLQHGFEHDVAGGAVAGDAPVWLRLTREGDRLTGYVSANGGTPANEGVAGGGGGTPTNGGTPASEGVAGGGGERWREVGSVSVAGLPETARAGLFVAAPETVRQERSFGALDVATGPSEATGVFDHVRLEGASGSGNGDADGNGGGDGDGGDAAWRDEAVGPASGPAAANGPAGGAERSGGTFTVTGSGDIGPLPPAADLTWMSLAGAQVGLIAFAALGVLFITAEYRRGMIRTTFTAAPRRGRVLVAKGAVLAAVAFAAGLAAAVVSFLVGQRALRSGGHRPPQFPEVSLTDGAALRAVVGTGLLLALVALFALALGALLRHTAAAVTIVVVLFVLPLVLGGGLPLGAVEWLFRVTPVAGFGVQSTTPRYEQVETVCVPEDGCMPQGPWAGLGVLAVWAAAALALAAWRLRRRDA</sequence>